<evidence type="ECO:0000256" key="2">
    <source>
        <dbReference type="ARBA" id="ARBA00004555"/>
    </source>
</evidence>
<sequence length="626" mass="70084">MLWLTVAACGLLVLSGTSDGISMPGSGKSYADGEVIPLMVNKVSSDSTQLPYAYYDLNFVCPPSPDVKRVGLNLGEILRGDRIAGSDYNIVMGQDIECGHLCDVEVDAAGIERASALIRNSYVVEWILDNLPGATSYESMDKTRKYYAAGFKLGLYENDVAYINNHVTMIIRYRPDDSSPGQNLIVAFEVYPKSVRKTTAQCPKKLDNAKPLALDPTQEKLTIPYSYSVYFKEDRDIKYSNRWDLYFLNSSDSNNIHWLAIINSLIIASFLTAVVAIIMLRTLSRDIQSYNQEGHGENDKDLPEDISGWKLVHGDVFRPPVHKGVLASLIGTGVQMFVMAFSILFIAGLGLLSPSYRGGFLSIALFLFAFAGVFSGYFSAQLYKSFKGERWLKNALRTSMLVPGILLGYVVVLNFFSWSQSSSSAIPFGTLLALIGMWLLILVPLVVLGSWLGFRRPAVESPTRIKQIPRQIPPTPWYMNLKFAIFIGGLIPFAVILIELLFILKSVWQDKTGYYYMYGFLGLTFCILMVTVVEISIVTTYFQLCAEDYNWWWRSFLVGTGSAFWIFGYSIWYYFTKLNLSGFVSGLLFFSYSLIGCVVYGLCTGTVSFLAAYSFVHRIYMAVKTD</sequence>
<keyword evidence="8 9" id="KW-0472">Membrane</keyword>
<evidence type="ECO:0000256" key="5">
    <source>
        <dbReference type="ARBA" id="ARBA00022729"/>
    </source>
</evidence>
<feature type="transmembrane region" description="Helical" evidence="9">
    <location>
        <begin position="516"/>
        <end position="544"/>
    </location>
</feature>
<dbReference type="InterPro" id="IPR004240">
    <property type="entry name" value="EMP70"/>
</dbReference>
<dbReference type="GeneID" id="80886714"/>
<dbReference type="GO" id="GO:0072657">
    <property type="term" value="P:protein localization to membrane"/>
    <property type="evidence" value="ECO:0007669"/>
    <property type="project" value="TreeGrafter"/>
</dbReference>
<dbReference type="GO" id="GO:0005794">
    <property type="term" value="C:Golgi apparatus"/>
    <property type="evidence" value="ECO:0007669"/>
    <property type="project" value="UniProtKB-SubCell"/>
</dbReference>
<organism evidence="10 11">
    <name type="scientific">Lipomyces tetrasporus</name>
    <dbReference type="NCBI Taxonomy" id="54092"/>
    <lineage>
        <taxon>Eukaryota</taxon>
        <taxon>Fungi</taxon>
        <taxon>Dikarya</taxon>
        <taxon>Ascomycota</taxon>
        <taxon>Saccharomycotina</taxon>
        <taxon>Lipomycetes</taxon>
        <taxon>Lipomycetales</taxon>
        <taxon>Lipomycetaceae</taxon>
        <taxon>Lipomyces</taxon>
    </lineage>
</organism>
<feature type="transmembrane region" description="Helical" evidence="9">
    <location>
        <begin position="431"/>
        <end position="454"/>
    </location>
</feature>
<keyword evidence="5 9" id="KW-0732">Signal</keyword>
<evidence type="ECO:0000256" key="6">
    <source>
        <dbReference type="ARBA" id="ARBA00022989"/>
    </source>
</evidence>
<dbReference type="Pfam" id="PF02990">
    <property type="entry name" value="EMP70"/>
    <property type="match status" value="1"/>
</dbReference>
<feature type="transmembrane region" description="Helical" evidence="9">
    <location>
        <begin position="400"/>
        <end position="419"/>
    </location>
</feature>
<comment type="caution">
    <text evidence="10">The sequence shown here is derived from an EMBL/GenBank/DDBJ whole genome shotgun (WGS) entry which is preliminary data.</text>
</comment>
<accession>A0AAD7VUS2</accession>
<evidence type="ECO:0000256" key="9">
    <source>
        <dbReference type="RuleBase" id="RU363079"/>
    </source>
</evidence>
<dbReference type="EMBL" id="JARPMG010000003">
    <property type="protein sequence ID" value="KAJ8102144.1"/>
    <property type="molecule type" value="Genomic_DNA"/>
</dbReference>
<feature type="transmembrane region" description="Helical" evidence="9">
    <location>
        <begin position="256"/>
        <end position="280"/>
    </location>
</feature>
<name>A0AAD7VUS2_9ASCO</name>
<feature type="transmembrane region" description="Helical" evidence="9">
    <location>
        <begin position="587"/>
        <end position="616"/>
    </location>
</feature>
<evidence type="ECO:0000256" key="4">
    <source>
        <dbReference type="ARBA" id="ARBA00022692"/>
    </source>
</evidence>
<dbReference type="AlphaFoldDB" id="A0AAD7VUS2"/>
<feature type="transmembrane region" description="Helical" evidence="9">
    <location>
        <begin position="483"/>
        <end position="504"/>
    </location>
</feature>
<comment type="subcellular location">
    <subcellularLocation>
        <location evidence="2">Golgi apparatus</location>
    </subcellularLocation>
    <subcellularLocation>
        <location evidence="1">Membrane</location>
        <topology evidence="1">Multi-pass membrane protein</topology>
    </subcellularLocation>
</comment>
<evidence type="ECO:0000256" key="3">
    <source>
        <dbReference type="ARBA" id="ARBA00005227"/>
    </source>
</evidence>
<evidence type="ECO:0000256" key="1">
    <source>
        <dbReference type="ARBA" id="ARBA00004141"/>
    </source>
</evidence>
<feature type="signal peptide" evidence="9">
    <location>
        <begin position="1"/>
        <end position="20"/>
    </location>
</feature>
<feature type="transmembrane region" description="Helical" evidence="9">
    <location>
        <begin position="556"/>
        <end position="575"/>
    </location>
</feature>
<dbReference type="RefSeq" id="XP_056045594.1">
    <property type="nucleotide sequence ID" value="XM_056191548.1"/>
</dbReference>
<protein>
    <recommendedName>
        <fullName evidence="9">Transmembrane 9 superfamily member</fullName>
    </recommendedName>
</protein>
<gene>
    <name evidence="10" type="ORF">POJ06DRAFT_77971</name>
</gene>
<evidence type="ECO:0000256" key="8">
    <source>
        <dbReference type="ARBA" id="ARBA00023136"/>
    </source>
</evidence>
<reference evidence="10" key="1">
    <citation type="submission" date="2023-03" db="EMBL/GenBank/DDBJ databases">
        <title>Near-Complete genome sequence of Lipomyces tetrasporous NRRL Y-64009, an oleaginous yeast capable of growing on lignocellulosic hydrolysates.</title>
        <authorList>
            <consortium name="Lawrence Berkeley National Laboratory"/>
            <person name="Jagtap S.S."/>
            <person name="Liu J.-J."/>
            <person name="Walukiewicz H.E."/>
            <person name="Pangilinan J."/>
            <person name="Lipzen A."/>
            <person name="Ahrendt S."/>
            <person name="Koriabine M."/>
            <person name="Cobaugh K."/>
            <person name="Salamov A."/>
            <person name="Yoshinaga Y."/>
            <person name="Ng V."/>
            <person name="Daum C."/>
            <person name="Grigoriev I.V."/>
            <person name="Slininger P.J."/>
            <person name="Dien B.S."/>
            <person name="Jin Y.-S."/>
            <person name="Rao C.V."/>
        </authorList>
    </citation>
    <scope>NUCLEOTIDE SEQUENCE</scope>
    <source>
        <strain evidence="10">NRRL Y-64009</strain>
    </source>
</reference>
<dbReference type="PANTHER" id="PTHR10766">
    <property type="entry name" value="TRANSMEMBRANE 9 SUPERFAMILY PROTEIN"/>
    <property type="match status" value="1"/>
</dbReference>
<keyword evidence="6 9" id="KW-1133">Transmembrane helix</keyword>
<dbReference type="GO" id="GO:0016020">
    <property type="term" value="C:membrane"/>
    <property type="evidence" value="ECO:0007669"/>
    <property type="project" value="UniProtKB-SubCell"/>
</dbReference>
<evidence type="ECO:0000256" key="7">
    <source>
        <dbReference type="ARBA" id="ARBA00023034"/>
    </source>
</evidence>
<keyword evidence="4 9" id="KW-0812">Transmembrane</keyword>
<proteinExistence type="inferred from homology"/>
<feature type="transmembrane region" description="Helical" evidence="9">
    <location>
        <begin position="325"/>
        <end position="352"/>
    </location>
</feature>
<keyword evidence="11" id="KW-1185">Reference proteome</keyword>
<feature type="transmembrane region" description="Helical" evidence="9">
    <location>
        <begin position="358"/>
        <end position="380"/>
    </location>
</feature>
<dbReference type="PANTHER" id="PTHR10766:SF55">
    <property type="entry name" value="TRANSMEMBRANE 9 SUPERFAMILY MEMBER 4"/>
    <property type="match status" value="1"/>
</dbReference>
<comment type="similarity">
    <text evidence="3 9">Belongs to the nonaspanin (TM9SF) (TC 9.A.2) family.</text>
</comment>
<keyword evidence="7" id="KW-0333">Golgi apparatus</keyword>
<feature type="chain" id="PRO_5041774228" description="Transmembrane 9 superfamily member" evidence="9">
    <location>
        <begin position="21"/>
        <end position="626"/>
    </location>
</feature>
<dbReference type="Proteomes" id="UP001217417">
    <property type="component" value="Unassembled WGS sequence"/>
</dbReference>
<evidence type="ECO:0000313" key="10">
    <source>
        <dbReference type="EMBL" id="KAJ8102144.1"/>
    </source>
</evidence>
<evidence type="ECO:0000313" key="11">
    <source>
        <dbReference type="Proteomes" id="UP001217417"/>
    </source>
</evidence>